<feature type="transmembrane region" description="Helical" evidence="1">
    <location>
        <begin position="36"/>
        <end position="53"/>
    </location>
</feature>
<feature type="transmembrane region" description="Helical" evidence="1">
    <location>
        <begin position="7"/>
        <end position="30"/>
    </location>
</feature>
<feature type="transmembrane region" description="Helical" evidence="1">
    <location>
        <begin position="89"/>
        <end position="108"/>
    </location>
</feature>
<evidence type="ECO:0000256" key="1">
    <source>
        <dbReference type="SAM" id="Phobius"/>
    </source>
</evidence>
<evidence type="ECO:0000313" key="2">
    <source>
        <dbReference type="EMBL" id="GEP09637.1"/>
    </source>
</evidence>
<feature type="transmembrane region" description="Helical" evidence="1">
    <location>
        <begin position="58"/>
        <end position="77"/>
    </location>
</feature>
<dbReference type="RefSeq" id="WP_147045937.1">
    <property type="nucleotide sequence ID" value="NZ_BJZV01000006.1"/>
</dbReference>
<reference evidence="2 3" key="1">
    <citation type="submission" date="2019-07" db="EMBL/GenBank/DDBJ databases">
        <title>Whole genome shotgun sequence of Methylobacterium gnaphalii NBRC 107716.</title>
        <authorList>
            <person name="Hosoyama A."/>
            <person name="Uohara A."/>
            <person name="Ohji S."/>
            <person name="Ichikawa N."/>
        </authorList>
    </citation>
    <scope>NUCLEOTIDE SEQUENCE [LARGE SCALE GENOMIC DNA]</scope>
    <source>
        <strain evidence="2 3">NBRC 107716</strain>
    </source>
</reference>
<dbReference type="Proteomes" id="UP000321750">
    <property type="component" value="Unassembled WGS sequence"/>
</dbReference>
<protein>
    <submittedName>
        <fullName evidence="2">Membrane protein</fullName>
    </submittedName>
</protein>
<dbReference type="AlphaFoldDB" id="A0A512JI56"/>
<accession>A0A512JI56</accession>
<dbReference type="InterPro" id="IPR017015">
    <property type="entry name" value="UCP033367_VanZ"/>
</dbReference>
<dbReference type="OrthoDB" id="8101133at2"/>
<name>A0A512JI56_9HYPH</name>
<keyword evidence="1" id="KW-0812">Transmembrane</keyword>
<keyword evidence="1" id="KW-0472">Membrane</keyword>
<gene>
    <name evidence="2" type="ORF">MGN01_14820</name>
</gene>
<keyword evidence="3" id="KW-1185">Reference proteome</keyword>
<proteinExistence type="predicted"/>
<dbReference type="PIRSF" id="PIRSF033367">
    <property type="entry name" value="UCP033367_VanZ"/>
    <property type="match status" value="1"/>
</dbReference>
<evidence type="ECO:0000313" key="3">
    <source>
        <dbReference type="Proteomes" id="UP000321750"/>
    </source>
</evidence>
<comment type="caution">
    <text evidence="2">The sequence shown here is derived from an EMBL/GenBank/DDBJ whole genome shotgun (WGS) entry which is preliminary data.</text>
</comment>
<organism evidence="2 3">
    <name type="scientific">Methylobacterium gnaphalii</name>
    <dbReference type="NCBI Taxonomy" id="1010610"/>
    <lineage>
        <taxon>Bacteria</taxon>
        <taxon>Pseudomonadati</taxon>
        <taxon>Pseudomonadota</taxon>
        <taxon>Alphaproteobacteria</taxon>
        <taxon>Hyphomicrobiales</taxon>
        <taxon>Methylobacteriaceae</taxon>
        <taxon>Methylobacterium</taxon>
    </lineage>
</organism>
<dbReference type="EMBL" id="BJZV01000006">
    <property type="protein sequence ID" value="GEP09637.1"/>
    <property type="molecule type" value="Genomic_DNA"/>
</dbReference>
<sequence>MHKLARLMAWMLVAALVIVTLAPIGLRPVIVDNANLERALAYALLGFLFAVGYPRHRLLALAVGVAVAAGLEVGQVFTASRHGRVPDFLVKAMAAGLGVAAAWIFAWLQSRWSRQTLHPGE</sequence>
<keyword evidence="1" id="KW-1133">Transmembrane helix</keyword>